<dbReference type="Proteomes" id="UP000238811">
    <property type="component" value="Unassembled WGS sequence"/>
</dbReference>
<accession>A0A2S9TRC8</accession>
<evidence type="ECO:0000256" key="5">
    <source>
        <dbReference type="ARBA" id="ARBA00023012"/>
    </source>
</evidence>
<sequence length="175" mass="20355">MQNKLSKTIENFSNFFGKDEKISSHSLVESVNNVILFCETIFEKNSIVCKFKHSEDLIINCNQIDFSDSILNIIDNSIYALVNNKDKEDRYILINFSNKILSIKDSGNGIEEEIITKICEPYFTTKHQSFGVGLGLFTVHEFFVRNLNFKIEFKNEEFEYKNKKLKGLNININFN</sequence>
<evidence type="ECO:0000256" key="1">
    <source>
        <dbReference type="ARBA" id="ARBA00022679"/>
    </source>
</evidence>
<feature type="domain" description="Histidine kinase/HSP90-like ATPase" evidence="6">
    <location>
        <begin position="69"/>
        <end position="157"/>
    </location>
</feature>
<gene>
    <name evidence="7" type="ORF">CJ668_02150</name>
</gene>
<dbReference type="InterPro" id="IPR003594">
    <property type="entry name" value="HATPase_dom"/>
</dbReference>
<evidence type="ECO:0000256" key="3">
    <source>
        <dbReference type="ARBA" id="ARBA00022777"/>
    </source>
</evidence>
<keyword evidence="5" id="KW-0902">Two-component regulatory system</keyword>
<organism evidence="7 8">
    <name type="scientific">Aliarcobacter cryaerophilus</name>
    <dbReference type="NCBI Taxonomy" id="28198"/>
    <lineage>
        <taxon>Bacteria</taxon>
        <taxon>Pseudomonadati</taxon>
        <taxon>Campylobacterota</taxon>
        <taxon>Epsilonproteobacteria</taxon>
        <taxon>Campylobacterales</taxon>
        <taxon>Arcobacteraceae</taxon>
        <taxon>Aliarcobacter</taxon>
    </lineage>
</organism>
<evidence type="ECO:0000256" key="4">
    <source>
        <dbReference type="ARBA" id="ARBA00022840"/>
    </source>
</evidence>
<evidence type="ECO:0000313" key="7">
    <source>
        <dbReference type="EMBL" id="PRN01390.1"/>
    </source>
</evidence>
<dbReference type="GO" id="GO:0016301">
    <property type="term" value="F:kinase activity"/>
    <property type="evidence" value="ECO:0007669"/>
    <property type="project" value="UniProtKB-KW"/>
</dbReference>
<dbReference type="PANTHER" id="PTHR43065:SF46">
    <property type="entry name" value="C4-DICARBOXYLATE TRANSPORT SENSOR PROTEIN DCTB"/>
    <property type="match status" value="1"/>
</dbReference>
<comment type="caution">
    <text evidence="7">The sequence shown here is derived from an EMBL/GenBank/DDBJ whole genome shotgun (WGS) entry which is preliminary data.</text>
</comment>
<dbReference type="PANTHER" id="PTHR43065">
    <property type="entry name" value="SENSOR HISTIDINE KINASE"/>
    <property type="match status" value="1"/>
</dbReference>
<evidence type="ECO:0000256" key="2">
    <source>
        <dbReference type="ARBA" id="ARBA00022741"/>
    </source>
</evidence>
<dbReference type="Gene3D" id="3.30.565.10">
    <property type="entry name" value="Histidine kinase-like ATPase, C-terminal domain"/>
    <property type="match status" value="1"/>
</dbReference>
<reference evidence="7 8" key="1">
    <citation type="submission" date="2017-09" db="EMBL/GenBank/DDBJ databases">
        <title>Reassesment of A. cryaerophilus.</title>
        <authorList>
            <person name="Perez-Cataluna A."/>
            <person name="Collado L."/>
            <person name="Salgado O."/>
            <person name="Lefinanco V."/>
            <person name="Figueras M.J."/>
        </authorList>
    </citation>
    <scope>NUCLEOTIDE SEQUENCE [LARGE SCALE GENOMIC DNA]</scope>
    <source>
        <strain evidence="7 8">LMG 10229</strain>
    </source>
</reference>
<evidence type="ECO:0000259" key="6">
    <source>
        <dbReference type="Pfam" id="PF02518"/>
    </source>
</evidence>
<dbReference type="GO" id="GO:0000160">
    <property type="term" value="P:phosphorelay signal transduction system"/>
    <property type="evidence" value="ECO:0007669"/>
    <property type="project" value="UniProtKB-KW"/>
</dbReference>
<dbReference type="InterPro" id="IPR036890">
    <property type="entry name" value="HATPase_C_sf"/>
</dbReference>
<dbReference type="GO" id="GO:0005524">
    <property type="term" value="F:ATP binding"/>
    <property type="evidence" value="ECO:0007669"/>
    <property type="project" value="UniProtKB-KW"/>
</dbReference>
<dbReference type="Pfam" id="PF02518">
    <property type="entry name" value="HATPase_c"/>
    <property type="match status" value="1"/>
</dbReference>
<keyword evidence="2" id="KW-0547">Nucleotide-binding</keyword>
<keyword evidence="3" id="KW-0418">Kinase</keyword>
<protein>
    <recommendedName>
        <fullName evidence="6">Histidine kinase/HSP90-like ATPase domain-containing protein</fullName>
    </recommendedName>
</protein>
<dbReference type="SUPFAM" id="SSF55874">
    <property type="entry name" value="ATPase domain of HSP90 chaperone/DNA topoisomerase II/histidine kinase"/>
    <property type="match status" value="1"/>
</dbReference>
<dbReference type="EMBL" id="NXGD01000002">
    <property type="protein sequence ID" value="PRN01390.1"/>
    <property type="molecule type" value="Genomic_DNA"/>
</dbReference>
<keyword evidence="1" id="KW-0808">Transferase</keyword>
<keyword evidence="4" id="KW-0067">ATP-binding</keyword>
<name>A0A2S9TRC8_9BACT</name>
<evidence type="ECO:0000313" key="8">
    <source>
        <dbReference type="Proteomes" id="UP000238811"/>
    </source>
</evidence>
<proteinExistence type="predicted"/>
<dbReference type="AlphaFoldDB" id="A0A2S9TRC8"/>